<keyword evidence="3" id="KW-1185">Reference proteome</keyword>
<accession>A0ABT0PJQ2</accession>
<proteinExistence type="predicted"/>
<name>A0ABT0PJQ2_9GAMM</name>
<dbReference type="Proteomes" id="UP001203338">
    <property type="component" value="Unassembled WGS sequence"/>
</dbReference>
<comment type="caution">
    <text evidence="2">The sequence shown here is derived from an EMBL/GenBank/DDBJ whole genome shotgun (WGS) entry which is preliminary data.</text>
</comment>
<dbReference type="EMBL" id="JAMFLX010000018">
    <property type="protein sequence ID" value="MCL6270967.1"/>
    <property type="molecule type" value="Genomic_DNA"/>
</dbReference>
<evidence type="ECO:0000313" key="2">
    <source>
        <dbReference type="EMBL" id="MCL6270967.1"/>
    </source>
</evidence>
<gene>
    <name evidence="2" type="ORF">M3P05_13635</name>
</gene>
<dbReference type="InterPro" id="IPR006869">
    <property type="entry name" value="DUF547"/>
</dbReference>
<sequence length="257" mass="29482">MCSFSLQAAPKAEYWAFWDKSNPASQNKINHSAWNSFLEQYVSENHNLNMFVLDYRSVSSADKQQLKSYLNTLQSIDPRNYSKNEQFAYWVNLYNALTVNLVLENYPVDTIKSIGSWFGLGPWDNEIASVAGQKLTLNDIEHRILRPIWKDSRIHYAVNCASIGCPDLFPQAWNGANVEDMLNAAAKRYIAQNKGVEFAGNELKLSSIYNWYGVDFGNRQQLLNHLASFSTPEQAKKLKGFNGDISYRYDWNLNQKP</sequence>
<dbReference type="PANTHER" id="PTHR46361:SF3">
    <property type="entry name" value="ELECTRON CARRIER_ PROTEIN DISULFIDE OXIDOREDUCTASE"/>
    <property type="match status" value="1"/>
</dbReference>
<evidence type="ECO:0000313" key="3">
    <source>
        <dbReference type="Proteomes" id="UP001203338"/>
    </source>
</evidence>
<protein>
    <submittedName>
        <fullName evidence="2">DUF547 domain-containing protein</fullName>
    </submittedName>
</protein>
<organism evidence="2 3">
    <name type="scientific">Parendozoicomonas callyspongiae</name>
    <dbReference type="NCBI Taxonomy" id="2942213"/>
    <lineage>
        <taxon>Bacteria</taxon>
        <taxon>Pseudomonadati</taxon>
        <taxon>Pseudomonadota</taxon>
        <taxon>Gammaproteobacteria</taxon>
        <taxon>Oceanospirillales</taxon>
        <taxon>Endozoicomonadaceae</taxon>
        <taxon>Parendozoicomonas</taxon>
    </lineage>
</organism>
<dbReference type="Pfam" id="PF04784">
    <property type="entry name" value="DUF547"/>
    <property type="match status" value="1"/>
</dbReference>
<evidence type="ECO:0000259" key="1">
    <source>
        <dbReference type="Pfam" id="PF04784"/>
    </source>
</evidence>
<reference evidence="2 3" key="1">
    <citation type="submission" date="2022-05" db="EMBL/GenBank/DDBJ databases">
        <authorList>
            <person name="Park J.-S."/>
        </authorList>
    </citation>
    <scope>NUCLEOTIDE SEQUENCE [LARGE SCALE GENOMIC DNA]</scope>
    <source>
        <strain evidence="2 3">2012CJ34-2</strain>
    </source>
</reference>
<feature type="domain" description="DUF547" evidence="1">
    <location>
        <begin position="79"/>
        <end position="190"/>
    </location>
</feature>
<dbReference type="PANTHER" id="PTHR46361">
    <property type="entry name" value="ELECTRON CARRIER/ PROTEIN DISULFIDE OXIDOREDUCTASE"/>
    <property type="match status" value="1"/>
</dbReference>